<evidence type="ECO:0000313" key="6">
    <source>
        <dbReference type="Proteomes" id="UP000533017"/>
    </source>
</evidence>
<gene>
    <name evidence="5" type="ORF">FHR37_003652</name>
</gene>
<dbReference type="Pfam" id="PF00990">
    <property type="entry name" value="GGDEF"/>
    <property type="match status" value="1"/>
</dbReference>
<dbReference type="PROSITE" id="PS50112">
    <property type="entry name" value="PAS"/>
    <property type="match status" value="1"/>
</dbReference>
<dbReference type="PROSITE" id="PS50113">
    <property type="entry name" value="PAC"/>
    <property type="match status" value="1"/>
</dbReference>
<name>A0ABX2S595_9ACTN</name>
<evidence type="ECO:0000313" key="5">
    <source>
        <dbReference type="EMBL" id="NYH84801.1"/>
    </source>
</evidence>
<dbReference type="InterPro" id="IPR013655">
    <property type="entry name" value="PAS_fold_3"/>
</dbReference>
<feature type="domain" description="PAC" evidence="3">
    <location>
        <begin position="284"/>
        <end position="336"/>
    </location>
</feature>
<dbReference type="CDD" id="cd00130">
    <property type="entry name" value="PAS"/>
    <property type="match status" value="1"/>
</dbReference>
<dbReference type="Proteomes" id="UP000533017">
    <property type="component" value="Unassembled WGS sequence"/>
</dbReference>
<dbReference type="InterPro" id="IPR043128">
    <property type="entry name" value="Rev_trsase/Diguanyl_cyclase"/>
</dbReference>
<dbReference type="PANTHER" id="PTHR44757:SF2">
    <property type="entry name" value="BIOFILM ARCHITECTURE MAINTENANCE PROTEIN MBAA"/>
    <property type="match status" value="1"/>
</dbReference>
<dbReference type="SUPFAM" id="SSF55073">
    <property type="entry name" value="Nucleotide cyclase"/>
    <property type="match status" value="1"/>
</dbReference>
<feature type="domain" description="GGDEF" evidence="4">
    <location>
        <begin position="364"/>
        <end position="505"/>
    </location>
</feature>
<feature type="region of interest" description="Disordered" evidence="1">
    <location>
        <begin position="596"/>
        <end position="644"/>
    </location>
</feature>
<dbReference type="InterPro" id="IPR001610">
    <property type="entry name" value="PAC"/>
</dbReference>
<dbReference type="SUPFAM" id="SSF55785">
    <property type="entry name" value="PYP-like sensor domain (PAS domain)"/>
    <property type="match status" value="1"/>
</dbReference>
<proteinExistence type="predicted"/>
<dbReference type="InterPro" id="IPR052155">
    <property type="entry name" value="Biofilm_reg_signaling"/>
</dbReference>
<dbReference type="InterPro" id="IPR000160">
    <property type="entry name" value="GGDEF_dom"/>
</dbReference>
<reference evidence="5 6" key="1">
    <citation type="submission" date="2020-07" db="EMBL/GenBank/DDBJ databases">
        <title>Sequencing the genomes of 1000 actinobacteria strains.</title>
        <authorList>
            <person name="Klenk H.-P."/>
        </authorList>
    </citation>
    <scope>NUCLEOTIDE SEQUENCE [LARGE SCALE GENOMIC DNA]</scope>
    <source>
        <strain evidence="5 6">DSM 45117</strain>
    </source>
</reference>
<dbReference type="NCBIfam" id="TIGR00229">
    <property type="entry name" value="sensory_box"/>
    <property type="match status" value="1"/>
</dbReference>
<evidence type="ECO:0000256" key="1">
    <source>
        <dbReference type="SAM" id="MobiDB-lite"/>
    </source>
</evidence>
<dbReference type="Gene3D" id="3.30.70.270">
    <property type="match status" value="1"/>
</dbReference>
<dbReference type="SMART" id="SM00086">
    <property type="entry name" value="PAC"/>
    <property type="match status" value="1"/>
</dbReference>
<keyword evidence="6" id="KW-1185">Reference proteome</keyword>
<evidence type="ECO:0000259" key="3">
    <source>
        <dbReference type="PROSITE" id="PS50113"/>
    </source>
</evidence>
<dbReference type="SMART" id="SM00091">
    <property type="entry name" value="PAS"/>
    <property type="match status" value="1"/>
</dbReference>
<dbReference type="SMART" id="SM00065">
    <property type="entry name" value="GAF"/>
    <property type="match status" value="1"/>
</dbReference>
<evidence type="ECO:0000259" key="4">
    <source>
        <dbReference type="PROSITE" id="PS50887"/>
    </source>
</evidence>
<dbReference type="Pfam" id="PF01590">
    <property type="entry name" value="GAF"/>
    <property type="match status" value="1"/>
</dbReference>
<dbReference type="Pfam" id="PF08447">
    <property type="entry name" value="PAS_3"/>
    <property type="match status" value="1"/>
</dbReference>
<dbReference type="SMART" id="SM00267">
    <property type="entry name" value="GGDEF"/>
    <property type="match status" value="1"/>
</dbReference>
<evidence type="ECO:0000259" key="2">
    <source>
        <dbReference type="PROSITE" id="PS50112"/>
    </source>
</evidence>
<comment type="caution">
    <text evidence="5">The sequence shown here is derived from an EMBL/GenBank/DDBJ whole genome shotgun (WGS) entry which is preliminary data.</text>
</comment>
<dbReference type="SUPFAM" id="SSF55781">
    <property type="entry name" value="GAF domain-like"/>
    <property type="match status" value="1"/>
</dbReference>
<feature type="region of interest" description="Disordered" evidence="1">
    <location>
        <begin position="494"/>
        <end position="517"/>
    </location>
</feature>
<dbReference type="InterPro" id="IPR029787">
    <property type="entry name" value="Nucleotide_cyclase"/>
</dbReference>
<dbReference type="EMBL" id="JACBZA010000001">
    <property type="protein sequence ID" value="NYH84801.1"/>
    <property type="molecule type" value="Genomic_DNA"/>
</dbReference>
<feature type="domain" description="PAS" evidence="2">
    <location>
        <begin position="214"/>
        <end position="274"/>
    </location>
</feature>
<dbReference type="RefSeq" id="WP_139239016.1">
    <property type="nucleotide sequence ID" value="NZ_FOOI01000009.1"/>
</dbReference>
<protein>
    <submittedName>
        <fullName evidence="5">Diguanylate cyclase (GGDEF)-like protein/PAS domain S-box-containing protein</fullName>
    </submittedName>
</protein>
<dbReference type="Gene3D" id="3.30.450.20">
    <property type="entry name" value="PAS domain"/>
    <property type="match status" value="1"/>
</dbReference>
<dbReference type="InterPro" id="IPR003018">
    <property type="entry name" value="GAF"/>
</dbReference>
<feature type="compositionally biased region" description="Basic and acidic residues" evidence="1">
    <location>
        <begin position="617"/>
        <end position="634"/>
    </location>
</feature>
<sequence length="644" mass="68717">MIERPRGGAVDEEHGLRQRLDAFRMLHRVSRELSSARDLSATLQFLVDSVVSSLGFGVAAINVVHDDSLRVAAVAGPPDVRAALEGQSGPRDAWESLLATAVPWGTLRFVPHGVEVPSEVPVWVSGDASAAETPGAWHPEDALVAPLYAPDGELVGVLSVDLPTDGRVPGELQRELLEMFAAQAAVAVDNARLHSEVLTTMERLEQEHRALQVSEESFRQVFESAPSGMAVVSLAAADEGALRRVNAALCQMLDYSGPELRRLGLAEVTHPKDRHLWSNARRTYRGDLRMVRRDGRVVWVSTNCSVVADATGVPDFKLVHLEDVSERHDREEQLAHLAAHDPLTGLSNRAELRSRLHQLVAERRDVCVLFCDIDRFKYINDQYGHEVGDVVLVEVARRLRAHVRKHDVVARVGGDEFVLALRDTTEQEAAGLARRLAADVRRPVRFGQREVRVAVSIGLGASTAGTSSVDELLRTADQAMYRVKLLHTYGGVDAPGTDSIHASDGDRPAGDGSPSLGVREYDAAARQAPAPPTEIAVPATTAVPAAQQAPATTVTSAAQQAPATTVASAAQQAPATTAAPAAKQAPAAGKVVALGGPVVRGGATGPRTVTPAVGPVRDGRDGSDDRDTVDDLRPRPSAGASLRQ</sequence>
<organism evidence="5 6">
    <name type="scientific">Actinopolymorpha cephalotaxi</name>
    <dbReference type="NCBI Taxonomy" id="504797"/>
    <lineage>
        <taxon>Bacteria</taxon>
        <taxon>Bacillati</taxon>
        <taxon>Actinomycetota</taxon>
        <taxon>Actinomycetes</taxon>
        <taxon>Propionibacteriales</taxon>
        <taxon>Actinopolymorphaceae</taxon>
        <taxon>Actinopolymorpha</taxon>
    </lineage>
</organism>
<dbReference type="InterPro" id="IPR035965">
    <property type="entry name" value="PAS-like_dom_sf"/>
</dbReference>
<dbReference type="InterPro" id="IPR000700">
    <property type="entry name" value="PAS-assoc_C"/>
</dbReference>
<accession>A0ABX2S595</accession>
<dbReference type="PROSITE" id="PS50887">
    <property type="entry name" value="GGDEF"/>
    <property type="match status" value="1"/>
</dbReference>
<dbReference type="PANTHER" id="PTHR44757">
    <property type="entry name" value="DIGUANYLATE CYCLASE DGCP"/>
    <property type="match status" value="1"/>
</dbReference>
<dbReference type="InterPro" id="IPR029016">
    <property type="entry name" value="GAF-like_dom_sf"/>
</dbReference>
<dbReference type="InterPro" id="IPR000014">
    <property type="entry name" value="PAS"/>
</dbReference>
<dbReference type="CDD" id="cd01949">
    <property type="entry name" value="GGDEF"/>
    <property type="match status" value="1"/>
</dbReference>
<dbReference type="NCBIfam" id="TIGR00254">
    <property type="entry name" value="GGDEF"/>
    <property type="match status" value="1"/>
</dbReference>
<dbReference type="Gene3D" id="3.30.450.40">
    <property type="match status" value="1"/>
</dbReference>